<dbReference type="Proteomes" id="UP000323521">
    <property type="component" value="Chromosome"/>
</dbReference>
<reference evidence="2 3" key="1">
    <citation type="submission" date="2016-10" db="EMBL/GenBank/DDBJ databases">
        <title>Complete Genome Sequence of Peptococcaceae strain DCMF.</title>
        <authorList>
            <person name="Edwards R.J."/>
            <person name="Holland S.I."/>
            <person name="Deshpande N.P."/>
            <person name="Wong Y.K."/>
            <person name="Ertan H."/>
            <person name="Manefield M."/>
            <person name="Russell T.L."/>
            <person name="Lee M.J."/>
        </authorList>
    </citation>
    <scope>NUCLEOTIDE SEQUENCE [LARGE SCALE GENOMIC DNA]</scope>
    <source>
        <strain evidence="2 3">DCMF</strain>
    </source>
</reference>
<proteinExistence type="predicted"/>
<dbReference type="RefSeq" id="WP_148136161.1">
    <property type="nucleotide sequence ID" value="NZ_CP017634.1"/>
</dbReference>
<dbReference type="OrthoDB" id="9789954at2"/>
<evidence type="ECO:0000259" key="1">
    <source>
        <dbReference type="Pfam" id="PF09860"/>
    </source>
</evidence>
<dbReference type="InterPro" id="IPR018656">
    <property type="entry name" value="DUF2087"/>
</dbReference>
<gene>
    <name evidence="2" type="ORF">DCMF_20570</name>
</gene>
<accession>A0A3G1KXA3</accession>
<sequence length="88" mass="10487">MIARFLTEDGKIKQLPAKQRSKLEVLQYLATKFEGHVTYSEKEINRIIDAWHTFGDYFLLRRELVDHLFLARTNDGSKYWVPEKNNED</sequence>
<name>A0A3G1KXA3_FORW1</name>
<dbReference type="Pfam" id="PF09860">
    <property type="entry name" value="DUF2087"/>
    <property type="match status" value="1"/>
</dbReference>
<protein>
    <submittedName>
        <fullName evidence="2">Transcriptional regulator</fullName>
    </submittedName>
</protein>
<feature type="domain" description="DUF2087" evidence="1">
    <location>
        <begin position="11"/>
        <end position="81"/>
    </location>
</feature>
<evidence type="ECO:0000313" key="3">
    <source>
        <dbReference type="Proteomes" id="UP000323521"/>
    </source>
</evidence>
<dbReference type="EMBL" id="CP017634">
    <property type="protein sequence ID" value="ATW26835.1"/>
    <property type="molecule type" value="Genomic_DNA"/>
</dbReference>
<dbReference type="AlphaFoldDB" id="A0A3G1KXA3"/>
<organism evidence="2 3">
    <name type="scientific">Formimonas warabiya</name>
    <dbReference type="NCBI Taxonomy" id="1761012"/>
    <lineage>
        <taxon>Bacteria</taxon>
        <taxon>Bacillati</taxon>
        <taxon>Bacillota</taxon>
        <taxon>Clostridia</taxon>
        <taxon>Eubacteriales</taxon>
        <taxon>Peptococcaceae</taxon>
        <taxon>Candidatus Formimonas</taxon>
    </lineage>
</organism>
<keyword evidence="3" id="KW-1185">Reference proteome</keyword>
<dbReference type="KEGG" id="fwa:DCMF_20570"/>
<evidence type="ECO:0000313" key="2">
    <source>
        <dbReference type="EMBL" id="ATW26835.1"/>
    </source>
</evidence>